<dbReference type="Pfam" id="PF13761">
    <property type="entry name" value="DUF4166"/>
    <property type="match status" value="1"/>
</dbReference>
<keyword evidence="3" id="KW-1185">Reference proteome</keyword>
<dbReference type="Proteomes" id="UP000030302">
    <property type="component" value="Chromosome"/>
</dbReference>
<name>A0A0A1FAD2_9BURK</name>
<sequence>MIIQRITFCELPCPKFLLPSILAEETGAGGKLYFNVAATLPLVGILAEYRGYLDLEQAWAIA</sequence>
<feature type="domain" description="DUF4166" evidence="1">
    <location>
        <begin position="4"/>
        <end position="53"/>
    </location>
</feature>
<dbReference type="STRING" id="279058.LT85_0617"/>
<gene>
    <name evidence="2" type="ORF">LT85_0617</name>
</gene>
<proteinExistence type="predicted"/>
<organism evidence="2 3">
    <name type="scientific">Collimonas arenae</name>
    <dbReference type="NCBI Taxonomy" id="279058"/>
    <lineage>
        <taxon>Bacteria</taxon>
        <taxon>Pseudomonadati</taxon>
        <taxon>Pseudomonadota</taxon>
        <taxon>Betaproteobacteria</taxon>
        <taxon>Burkholderiales</taxon>
        <taxon>Oxalobacteraceae</taxon>
        <taxon>Collimonas</taxon>
    </lineage>
</organism>
<evidence type="ECO:0000259" key="1">
    <source>
        <dbReference type="Pfam" id="PF13761"/>
    </source>
</evidence>
<dbReference type="HOGENOM" id="CLU_2896320_0_0_4"/>
<dbReference type="EMBL" id="CP009962">
    <property type="protein sequence ID" value="AIY39777.1"/>
    <property type="molecule type" value="Genomic_DNA"/>
</dbReference>
<protein>
    <recommendedName>
        <fullName evidence="1">DUF4166 domain-containing protein</fullName>
    </recommendedName>
</protein>
<evidence type="ECO:0000313" key="2">
    <source>
        <dbReference type="EMBL" id="AIY39777.1"/>
    </source>
</evidence>
<reference evidence="3" key="1">
    <citation type="journal article" date="2014" name="Soil Biol. Biochem.">
        <title>Structure and function of bacterial communities in ageing soils: Insights from the Mendocino ecological staircase.</title>
        <authorList>
            <person name="Uroz S."/>
            <person name="Tech J.J."/>
            <person name="Sawaya N.A."/>
            <person name="Frey-Klett P."/>
            <person name="Leveau J.H.J."/>
        </authorList>
    </citation>
    <scope>NUCLEOTIDE SEQUENCE [LARGE SCALE GENOMIC DNA]</scope>
    <source>
        <strain evidence="3">Cal35</strain>
    </source>
</reference>
<evidence type="ECO:0000313" key="3">
    <source>
        <dbReference type="Proteomes" id="UP000030302"/>
    </source>
</evidence>
<dbReference type="KEGG" id="care:LT85_0617"/>
<accession>A0A0A1FAD2</accession>
<dbReference type="InterPro" id="IPR025311">
    <property type="entry name" value="DUF4166"/>
</dbReference>
<dbReference type="AlphaFoldDB" id="A0A0A1FAD2"/>